<sequence>RCKDTQKKTSNKIIAIAQDADFYRQQGDLCYDQISKNREAIKCAKENYELYMQMYKDNPSRILSYIKERYEELTKKKNEPNQKKITEQQIKTDNIQEIKSISGRVISEEGEPTDSVLITISDLNERTTTSNNGFFYFDIKGKGLTTKQNIKVDTFKVGYKFQEINRTLNGSGVIADAIKLEKDAGQSFYIQVNDAESNKGIDNVEIYCNIGGCEKAGSIPGFYKVAVTQKDKILLDGVYKINLNKPITPVDGFNPKSLVPSWMQFERGDKCKAHLFLWSEVALIPSAIISWSQYCKYKELSKSPSRNQNTYETNRDICLGLGIVTTALAVGSYAWNIIDGNTNKDKKIVFMPYAAPNEYVNNSCQKVTDFATIYGVVSDYKTGDPIENAYIVISPGGADKTTGFNGYFEFKELDPQQYILTVTCSEDDKDSSKNGNIWGFVLYEGAKDKLVDGILITMQKKGEEVIYSSPQTSNDGRYEIPDLPYGTYTMTASGWGVEKQERLISMPCGNPHYIHMVQTIIKPQIYQNGKLIGDDFDMSETPTLNFDILNANRETMTQSASKSNDHWDSVSPEKGEMAQGDQNYAFTIQIDRDKLECDSPPATVTINSNKGSKTIKLTSTKPGCVGKSQVSIVEQTDDKVILKANAVGANSYVWQYG</sequence>
<proteinExistence type="predicted"/>
<dbReference type="InterPro" id="IPR008969">
    <property type="entry name" value="CarboxyPept-like_regulatory"/>
</dbReference>
<dbReference type="Gene3D" id="2.60.40.1120">
    <property type="entry name" value="Carboxypeptidase-like, regulatory domain"/>
    <property type="match status" value="2"/>
</dbReference>
<evidence type="ECO:0008006" key="3">
    <source>
        <dbReference type="Google" id="ProtNLM"/>
    </source>
</evidence>
<dbReference type="EMBL" id="SNRW01013769">
    <property type="protein sequence ID" value="KAA6372236.1"/>
    <property type="molecule type" value="Genomic_DNA"/>
</dbReference>
<evidence type="ECO:0000313" key="2">
    <source>
        <dbReference type="Proteomes" id="UP000324800"/>
    </source>
</evidence>
<dbReference type="SUPFAM" id="SSF49464">
    <property type="entry name" value="Carboxypeptidase regulatory domain-like"/>
    <property type="match status" value="2"/>
</dbReference>
<organism evidence="1 2">
    <name type="scientific">Streblomastix strix</name>
    <dbReference type="NCBI Taxonomy" id="222440"/>
    <lineage>
        <taxon>Eukaryota</taxon>
        <taxon>Metamonada</taxon>
        <taxon>Preaxostyla</taxon>
        <taxon>Oxymonadida</taxon>
        <taxon>Streblomastigidae</taxon>
        <taxon>Streblomastix</taxon>
    </lineage>
</organism>
<dbReference type="AlphaFoldDB" id="A0A5J4UND7"/>
<name>A0A5J4UND7_9EUKA</name>
<reference evidence="1 2" key="1">
    <citation type="submission" date="2019-03" db="EMBL/GenBank/DDBJ databases">
        <title>Single cell metagenomics reveals metabolic interactions within the superorganism composed of flagellate Streblomastix strix and complex community of Bacteroidetes bacteria on its surface.</title>
        <authorList>
            <person name="Treitli S.C."/>
            <person name="Kolisko M."/>
            <person name="Husnik F."/>
            <person name="Keeling P."/>
            <person name="Hampl V."/>
        </authorList>
    </citation>
    <scope>NUCLEOTIDE SEQUENCE [LARGE SCALE GENOMIC DNA]</scope>
    <source>
        <strain evidence="1">ST1C</strain>
    </source>
</reference>
<accession>A0A5J4UND7</accession>
<feature type="non-terminal residue" evidence="1">
    <location>
        <position position="1"/>
    </location>
</feature>
<dbReference type="SUPFAM" id="SSF49452">
    <property type="entry name" value="Starch-binding domain-like"/>
    <property type="match status" value="1"/>
</dbReference>
<gene>
    <name evidence="1" type="ORF">EZS28_032237</name>
</gene>
<feature type="non-terminal residue" evidence="1">
    <location>
        <position position="657"/>
    </location>
</feature>
<dbReference type="Proteomes" id="UP000324800">
    <property type="component" value="Unassembled WGS sequence"/>
</dbReference>
<evidence type="ECO:0000313" key="1">
    <source>
        <dbReference type="EMBL" id="KAA6372236.1"/>
    </source>
</evidence>
<dbReference type="GO" id="GO:0030246">
    <property type="term" value="F:carbohydrate binding"/>
    <property type="evidence" value="ECO:0007669"/>
    <property type="project" value="InterPro"/>
</dbReference>
<dbReference type="InterPro" id="IPR013784">
    <property type="entry name" value="Carb-bd-like_fold"/>
</dbReference>
<protein>
    <recommendedName>
        <fullName evidence="3">Carboxypeptidase regulatory-like domain-containing protein</fullName>
    </recommendedName>
</protein>
<comment type="caution">
    <text evidence="1">The sequence shown here is derived from an EMBL/GenBank/DDBJ whole genome shotgun (WGS) entry which is preliminary data.</text>
</comment>